<dbReference type="GO" id="GO:0004748">
    <property type="term" value="F:ribonucleoside-diphosphate reductase activity, thioredoxin disulfide as acceptor"/>
    <property type="evidence" value="ECO:0007669"/>
    <property type="project" value="TreeGrafter"/>
</dbReference>
<protein>
    <submittedName>
        <fullName evidence="7">4Fe-4S single cluster domain protein</fullName>
    </submittedName>
</protein>
<dbReference type="EMBL" id="BK016017">
    <property type="protein sequence ID" value="DAF89761.1"/>
    <property type="molecule type" value="Genomic_DNA"/>
</dbReference>
<keyword evidence="3" id="KW-0949">S-adenosyl-L-methionine</keyword>
<dbReference type="GO" id="GO:0043365">
    <property type="term" value="F:[formate-C-acetyltransferase]-activating enzyme activity"/>
    <property type="evidence" value="ECO:0007669"/>
    <property type="project" value="InterPro"/>
</dbReference>
<dbReference type="SFLD" id="SFLDG01066">
    <property type="entry name" value="organic_radical-activating_enz"/>
    <property type="match status" value="1"/>
</dbReference>
<name>A0A8S5U5K4_9CAUD</name>
<organism evidence="7">
    <name type="scientific">Siphoviridae sp. cteLh2</name>
    <dbReference type="NCBI Taxonomy" id="2825590"/>
    <lineage>
        <taxon>Viruses</taxon>
        <taxon>Duplodnaviria</taxon>
        <taxon>Heunggongvirae</taxon>
        <taxon>Uroviricota</taxon>
        <taxon>Caudoviricetes</taxon>
    </lineage>
</organism>
<comment type="cofactor">
    <cofactor evidence="1">
        <name>[4Fe-4S] cluster</name>
        <dbReference type="ChEBI" id="CHEBI:49883"/>
    </cofactor>
</comment>
<dbReference type="Gene3D" id="3.20.20.70">
    <property type="entry name" value="Aldolase class I"/>
    <property type="match status" value="1"/>
</dbReference>
<evidence type="ECO:0000256" key="2">
    <source>
        <dbReference type="ARBA" id="ARBA00022485"/>
    </source>
</evidence>
<evidence type="ECO:0000256" key="1">
    <source>
        <dbReference type="ARBA" id="ARBA00001966"/>
    </source>
</evidence>
<dbReference type="Pfam" id="PF13353">
    <property type="entry name" value="Fer4_12"/>
    <property type="match status" value="1"/>
</dbReference>
<dbReference type="PANTHER" id="PTHR30352">
    <property type="entry name" value="PYRUVATE FORMATE-LYASE-ACTIVATING ENZYME"/>
    <property type="match status" value="1"/>
</dbReference>
<dbReference type="InterPro" id="IPR058240">
    <property type="entry name" value="rSAM_sf"/>
</dbReference>
<keyword evidence="2" id="KW-0004">4Fe-4S</keyword>
<dbReference type="SFLD" id="SFLDS00029">
    <property type="entry name" value="Radical_SAM"/>
    <property type="match status" value="1"/>
</dbReference>
<sequence>MNYAEIKRYDVANSPYVGSTLFVSGCTNNCEGCFNTIAKDFNYGNQWTNDTEDLFIKYLQDEQVRNANILGGEPMQQDSDTILHLVKRIKSETNVDIWCWTGCLFEDLIKKEDKVEILKYIDVLIDGKFDKSKRDLKLKYRGSSNQRVIDVPKSLHKGDVILYEKYN</sequence>
<evidence type="ECO:0000256" key="5">
    <source>
        <dbReference type="ARBA" id="ARBA00023004"/>
    </source>
</evidence>
<keyword evidence="5" id="KW-0408">Iron</keyword>
<accession>A0A8S5U5K4</accession>
<dbReference type="SFLD" id="SFLDF00299">
    <property type="entry name" value="anaerobic_ribonucleoside-triph"/>
    <property type="match status" value="1"/>
</dbReference>
<dbReference type="PIRSF" id="PIRSF000368">
    <property type="entry name" value="NrdG"/>
    <property type="match status" value="1"/>
</dbReference>
<dbReference type="PROSITE" id="PS51257">
    <property type="entry name" value="PROKAR_LIPOPROTEIN"/>
    <property type="match status" value="1"/>
</dbReference>
<dbReference type="SUPFAM" id="SSF102114">
    <property type="entry name" value="Radical SAM enzymes"/>
    <property type="match status" value="1"/>
</dbReference>
<dbReference type="PANTHER" id="PTHR30352:SF2">
    <property type="entry name" value="ANAEROBIC RIBONUCLEOSIDE-TRIPHOSPHATE REDUCTASE-ACTIVATING PROTEIN"/>
    <property type="match status" value="1"/>
</dbReference>
<proteinExistence type="predicted"/>
<evidence type="ECO:0000256" key="4">
    <source>
        <dbReference type="ARBA" id="ARBA00022723"/>
    </source>
</evidence>
<reference evidence="7" key="1">
    <citation type="journal article" date="2021" name="Proc. Natl. Acad. Sci. U.S.A.">
        <title>A Catalog of Tens of Thousands of Viruses from Human Metagenomes Reveals Hidden Associations with Chronic Diseases.</title>
        <authorList>
            <person name="Tisza M.J."/>
            <person name="Buck C.B."/>
        </authorList>
    </citation>
    <scope>NUCLEOTIDE SEQUENCE</scope>
    <source>
        <strain evidence="7">CteLh2</strain>
    </source>
</reference>
<dbReference type="InterPro" id="IPR013785">
    <property type="entry name" value="Aldolase_TIM"/>
</dbReference>
<dbReference type="GO" id="GO:0051539">
    <property type="term" value="F:4 iron, 4 sulfur cluster binding"/>
    <property type="evidence" value="ECO:0007669"/>
    <property type="project" value="UniProtKB-KW"/>
</dbReference>
<evidence type="ECO:0000256" key="3">
    <source>
        <dbReference type="ARBA" id="ARBA00022691"/>
    </source>
</evidence>
<evidence type="ECO:0000313" key="7">
    <source>
        <dbReference type="EMBL" id="DAF89761.1"/>
    </source>
</evidence>
<keyword evidence="4" id="KW-0479">Metal-binding</keyword>
<dbReference type="NCBIfam" id="TIGR02491">
    <property type="entry name" value="NrdG"/>
    <property type="match status" value="1"/>
</dbReference>
<dbReference type="InterPro" id="IPR034457">
    <property type="entry name" value="Organic_radical-activating"/>
</dbReference>
<dbReference type="InterPro" id="IPR012837">
    <property type="entry name" value="NrdG"/>
</dbReference>
<keyword evidence="6" id="KW-0411">Iron-sulfur</keyword>
<dbReference type="SFLD" id="SFLDG01063">
    <property type="entry name" value="activating_enzymes__group_1"/>
    <property type="match status" value="1"/>
</dbReference>
<dbReference type="GO" id="GO:0046872">
    <property type="term" value="F:metal ion binding"/>
    <property type="evidence" value="ECO:0007669"/>
    <property type="project" value="UniProtKB-KW"/>
</dbReference>
<dbReference type="InterPro" id="IPR007197">
    <property type="entry name" value="rSAM"/>
</dbReference>
<evidence type="ECO:0000256" key="6">
    <source>
        <dbReference type="ARBA" id="ARBA00023014"/>
    </source>
</evidence>